<gene>
    <name evidence="4" type="ORF">Dda_9102</name>
</gene>
<evidence type="ECO:0000259" key="3">
    <source>
        <dbReference type="Pfam" id="PF01822"/>
    </source>
</evidence>
<evidence type="ECO:0000313" key="5">
    <source>
        <dbReference type="Proteomes" id="UP001221413"/>
    </source>
</evidence>
<keyword evidence="2" id="KW-0732">Signal</keyword>
<organism evidence="4 5">
    <name type="scientific">Drechslerella dactyloides</name>
    <name type="common">Nematode-trapping fungus</name>
    <name type="synonym">Arthrobotrys dactyloides</name>
    <dbReference type="NCBI Taxonomy" id="74499"/>
    <lineage>
        <taxon>Eukaryota</taxon>
        <taxon>Fungi</taxon>
        <taxon>Dikarya</taxon>
        <taxon>Ascomycota</taxon>
        <taxon>Pezizomycotina</taxon>
        <taxon>Orbiliomycetes</taxon>
        <taxon>Orbiliales</taxon>
        <taxon>Orbiliaceae</taxon>
        <taxon>Drechslerella</taxon>
    </lineage>
</organism>
<accession>A0AAD6IQ51</accession>
<feature type="domain" description="WSC" evidence="3">
    <location>
        <begin position="81"/>
        <end position="127"/>
    </location>
</feature>
<dbReference type="Proteomes" id="UP001221413">
    <property type="component" value="Unassembled WGS sequence"/>
</dbReference>
<dbReference type="EMBL" id="JAQGDS010000014">
    <property type="protein sequence ID" value="KAJ6256266.1"/>
    <property type="molecule type" value="Genomic_DNA"/>
</dbReference>
<evidence type="ECO:0000313" key="4">
    <source>
        <dbReference type="EMBL" id="KAJ6256266.1"/>
    </source>
</evidence>
<reference evidence="4" key="1">
    <citation type="submission" date="2023-01" db="EMBL/GenBank/DDBJ databases">
        <title>The chitinases involved in constricting ring structure development in the nematode-trapping fungus Drechslerella dactyloides.</title>
        <authorList>
            <person name="Wang R."/>
            <person name="Zhang L."/>
            <person name="Tang P."/>
            <person name="Li S."/>
            <person name="Liang L."/>
        </authorList>
    </citation>
    <scope>NUCLEOTIDE SEQUENCE</scope>
    <source>
        <strain evidence="4">YMF1.00031</strain>
    </source>
</reference>
<comment type="caution">
    <text evidence="4">The sequence shown here is derived from an EMBL/GenBank/DDBJ whole genome shotgun (WGS) entry which is preliminary data.</text>
</comment>
<feature type="region of interest" description="Disordered" evidence="1">
    <location>
        <begin position="247"/>
        <end position="416"/>
    </location>
</feature>
<feature type="signal peptide" evidence="2">
    <location>
        <begin position="1"/>
        <end position="20"/>
    </location>
</feature>
<feature type="compositionally biased region" description="Basic and acidic residues" evidence="1">
    <location>
        <begin position="341"/>
        <end position="356"/>
    </location>
</feature>
<name>A0AAD6IQ51_DREDA</name>
<feature type="compositionally biased region" description="Basic and acidic residues" evidence="1">
    <location>
        <begin position="299"/>
        <end position="309"/>
    </location>
</feature>
<dbReference type="AlphaFoldDB" id="A0AAD6IQ51"/>
<proteinExistence type="predicted"/>
<dbReference type="Pfam" id="PF01822">
    <property type="entry name" value="WSC"/>
    <property type="match status" value="1"/>
</dbReference>
<feature type="chain" id="PRO_5041965952" description="WSC domain-containing protein" evidence="2">
    <location>
        <begin position="21"/>
        <end position="416"/>
    </location>
</feature>
<evidence type="ECO:0000256" key="1">
    <source>
        <dbReference type="SAM" id="MobiDB-lite"/>
    </source>
</evidence>
<sequence length="416" mass="45294">MRSPGPTFALAIIFTTASLAAPPDSNVVALGLEKRTAANTKWDVCNDPRLVSEFYDNGCHEISDTKKPILDFQVPTSAPDNLAIIQGQMTQLKCLGVCRTLGTRYAAIKDGITCFCGSELNGKATQDVYEDSTFGDEVDTDSVNSVIRGYDDLGCYRDDGYRVVKFALIASDGSLEVGTWCFCGGALRPKSTLYDNQNGSCGYSCAGNRTQTTGCGGPWAMSVYYNEDLDSKKRYCLISESNLKKIDVPAAKPKRPTRPNKSQQRLKGNKPGNGPTRASNDNDNNDDDDNTETVLTTVTERKTITERVKNKPKTRTTTIIRVSTITRAIDTKPSPHAGKGKNNDRNDDRGKKNKGNDDDDNGKGPSGSKQKPGKKKSTIVITKTEVERKKVTARPAKGDDEDEDDNSNGAKGYIKL</sequence>
<evidence type="ECO:0000256" key="2">
    <source>
        <dbReference type="SAM" id="SignalP"/>
    </source>
</evidence>
<keyword evidence="5" id="KW-1185">Reference proteome</keyword>
<protein>
    <recommendedName>
        <fullName evidence="3">WSC domain-containing protein</fullName>
    </recommendedName>
</protein>
<dbReference type="InterPro" id="IPR002889">
    <property type="entry name" value="WSC_carb-bd"/>
</dbReference>
<feature type="compositionally biased region" description="Low complexity" evidence="1">
    <location>
        <begin position="315"/>
        <end position="327"/>
    </location>
</feature>